<name>A0A097EIH9_9SPHN</name>
<proteinExistence type="predicted"/>
<dbReference type="REBASE" id="94619">
    <property type="entry name" value="M.Sta55669ORF14355P"/>
</dbReference>
<dbReference type="eggNOG" id="COG2189">
    <property type="taxonomic scope" value="Bacteria"/>
</dbReference>
<protein>
    <submittedName>
        <fullName evidence="1">Uncharacterized protein</fullName>
    </submittedName>
</protein>
<accession>A0A097EIH9</accession>
<dbReference type="HOGENOM" id="CLU_2083368_0_0_5"/>
<dbReference type="KEGG" id="stax:MC45_14355"/>
<dbReference type="Proteomes" id="UP000033200">
    <property type="component" value="Chromosome"/>
</dbReference>
<reference evidence="1 2" key="1">
    <citation type="submission" date="2014-09" db="EMBL/GenBank/DDBJ databases">
        <title>Using Illumina technology Improving SMRT sequencing Genome Assembly by RASTools.</title>
        <authorList>
            <person name="Zhou Y."/>
            <person name="Ma T."/>
            <person name="Liu T."/>
        </authorList>
    </citation>
    <scope>NUCLEOTIDE SEQUENCE [LARGE SCALE GENOMIC DNA]</scope>
    <source>
        <strain evidence="1 2">ATCC 55669</strain>
    </source>
</reference>
<keyword evidence="2" id="KW-1185">Reference proteome</keyword>
<dbReference type="EMBL" id="CP009571">
    <property type="protein sequence ID" value="AIT07359.1"/>
    <property type="molecule type" value="Genomic_DNA"/>
</dbReference>
<sequence>MPGRSEDDLLVELLLKTGIDLALPAETRTIADCAVHSLGGGALLVCLADVPAAQARALGDGIADWLDELAPTAPTTFFFKDSGFDAGGERAAEARANLAATLRHRRGNDAIEKLGAI</sequence>
<dbReference type="AlphaFoldDB" id="A0A097EIH9"/>
<evidence type="ECO:0000313" key="2">
    <source>
        <dbReference type="Proteomes" id="UP000033200"/>
    </source>
</evidence>
<gene>
    <name evidence="1" type="ORF">MC45_14355</name>
</gene>
<organism evidence="1 2">
    <name type="scientific">Sphingomonas taxi</name>
    <dbReference type="NCBI Taxonomy" id="1549858"/>
    <lineage>
        <taxon>Bacteria</taxon>
        <taxon>Pseudomonadati</taxon>
        <taxon>Pseudomonadota</taxon>
        <taxon>Alphaproteobacteria</taxon>
        <taxon>Sphingomonadales</taxon>
        <taxon>Sphingomonadaceae</taxon>
        <taxon>Sphingomonas</taxon>
    </lineage>
</organism>
<evidence type="ECO:0000313" key="1">
    <source>
        <dbReference type="EMBL" id="AIT07359.1"/>
    </source>
</evidence>